<evidence type="ECO:0000256" key="2">
    <source>
        <dbReference type="ARBA" id="ARBA00004651"/>
    </source>
</evidence>
<feature type="transmembrane region" description="Helical" evidence="13">
    <location>
        <begin position="119"/>
        <end position="141"/>
    </location>
</feature>
<evidence type="ECO:0000256" key="5">
    <source>
        <dbReference type="ARBA" id="ARBA00022448"/>
    </source>
</evidence>
<dbReference type="PANTHER" id="PTHR43298:SF2">
    <property type="entry name" value="FMN_FAD EXPORTER YEEO-RELATED"/>
    <property type="match status" value="1"/>
</dbReference>
<evidence type="ECO:0000256" key="6">
    <source>
        <dbReference type="ARBA" id="ARBA00022449"/>
    </source>
</evidence>
<feature type="transmembrane region" description="Helical" evidence="13">
    <location>
        <begin position="217"/>
        <end position="238"/>
    </location>
</feature>
<name>A0A3E3I2I2_9FIRM</name>
<evidence type="ECO:0000256" key="9">
    <source>
        <dbReference type="ARBA" id="ARBA00022989"/>
    </source>
</evidence>
<feature type="transmembrane region" description="Helical" evidence="13">
    <location>
        <begin position="282"/>
        <end position="303"/>
    </location>
</feature>
<evidence type="ECO:0000256" key="11">
    <source>
        <dbReference type="ARBA" id="ARBA00023136"/>
    </source>
</evidence>
<dbReference type="GO" id="GO:0015297">
    <property type="term" value="F:antiporter activity"/>
    <property type="evidence" value="ECO:0007669"/>
    <property type="project" value="UniProtKB-KW"/>
</dbReference>
<protein>
    <recommendedName>
        <fullName evidence="4">Probable multidrug resistance protein NorM</fullName>
    </recommendedName>
    <alternativeName>
        <fullName evidence="12">Multidrug-efflux transporter</fullName>
    </alternativeName>
</protein>
<evidence type="ECO:0000313" key="15">
    <source>
        <dbReference type="EMBL" id="RGE69380.1"/>
    </source>
</evidence>
<evidence type="ECO:0000256" key="3">
    <source>
        <dbReference type="ARBA" id="ARBA00010199"/>
    </source>
</evidence>
<evidence type="ECO:0000313" key="14">
    <source>
        <dbReference type="EMBL" id="RGE58881.1"/>
    </source>
</evidence>
<evidence type="ECO:0000313" key="16">
    <source>
        <dbReference type="Proteomes" id="UP000260812"/>
    </source>
</evidence>
<sequence>MPHVKCYLLLTKCKFKLSICNYKRRIPLEKKLIHGPITKSILLFSAPIILGNLLQQLYNVVDTLIVGRFLGADALAAVGSSFTLMVFLTSVILGLCMGSGISFSILYGAGNTQRLHACFLLSFIMIGLITILINLPALLLLDPIMTLLHIPVSIRPETRSYLQVILYGLFFTFLYNYFSSLLRALGNSLVPLLFLALSALMNIALDLLFVISFGMGIAGAAWATIISQAFSALLLAVYTIRRLSLHRIRPKTLHFDRLLLKELLQYSLLTSVQQSVMNFGILMVQGLVNSFGVTVMAAFAAAVKIDSFAYMPVQDFGNGFSTFIAQNLGAGKTDRIQKGIRSAFLCSFLFCLFISAVVLLFAERLMLIFIRPEELEIITIGAGYLRIEGACYFAIGFLFLFYGLYRGLGRPGISVVLTVISLGTRVLLSYMLAPIPAFGTSAIWWSIPIGWFLADAAGVLFFFFNKKKIIKIQ</sequence>
<dbReference type="InterPro" id="IPR050222">
    <property type="entry name" value="MATE_MdtK"/>
</dbReference>
<comment type="function">
    <text evidence="1">Multidrug efflux pump.</text>
</comment>
<dbReference type="NCBIfam" id="TIGR00797">
    <property type="entry name" value="matE"/>
    <property type="match status" value="1"/>
</dbReference>
<evidence type="ECO:0000256" key="13">
    <source>
        <dbReference type="SAM" id="Phobius"/>
    </source>
</evidence>
<evidence type="ECO:0000313" key="17">
    <source>
        <dbReference type="Proteomes" id="UP000261166"/>
    </source>
</evidence>
<accession>A0A3E3I2I2</accession>
<dbReference type="Proteomes" id="UP000261166">
    <property type="component" value="Unassembled WGS sequence"/>
</dbReference>
<evidence type="ECO:0000256" key="1">
    <source>
        <dbReference type="ARBA" id="ARBA00003408"/>
    </source>
</evidence>
<reference evidence="14 17" key="1">
    <citation type="submission" date="2018-08" db="EMBL/GenBank/DDBJ databases">
        <title>A genome reference for cultivated species of the human gut microbiota.</title>
        <authorList>
            <person name="Zou Y."/>
            <person name="Xue W."/>
            <person name="Luo G."/>
        </authorList>
    </citation>
    <scope>NUCLEOTIDE SEQUENCE [LARGE SCALE GENOMIC DNA]</scope>
    <source>
        <strain evidence="15 17">AF26-4BH</strain>
        <strain evidence="14">TF05-5AC</strain>
    </source>
</reference>
<dbReference type="OrthoDB" id="9776324at2"/>
<dbReference type="EMBL" id="QVLU01000016">
    <property type="protein sequence ID" value="RGE69380.1"/>
    <property type="molecule type" value="Genomic_DNA"/>
</dbReference>
<keyword evidence="10" id="KW-0406">Ion transport</keyword>
<gene>
    <name evidence="15" type="ORF">DWY69_17165</name>
    <name evidence="14" type="ORF">DXC51_15890</name>
</gene>
<evidence type="ECO:0000256" key="10">
    <source>
        <dbReference type="ARBA" id="ARBA00023065"/>
    </source>
</evidence>
<feature type="transmembrane region" description="Helical" evidence="13">
    <location>
        <begin position="258"/>
        <end position="276"/>
    </location>
</feature>
<feature type="transmembrane region" description="Helical" evidence="13">
    <location>
        <begin position="161"/>
        <end position="178"/>
    </location>
</feature>
<dbReference type="GO" id="GO:0042910">
    <property type="term" value="F:xenobiotic transmembrane transporter activity"/>
    <property type="evidence" value="ECO:0007669"/>
    <property type="project" value="InterPro"/>
</dbReference>
<dbReference type="CDD" id="cd13138">
    <property type="entry name" value="MATE_yoeA_like"/>
    <property type="match status" value="1"/>
</dbReference>
<dbReference type="EMBL" id="QVLV01000010">
    <property type="protein sequence ID" value="RGE58881.1"/>
    <property type="molecule type" value="Genomic_DNA"/>
</dbReference>
<feature type="transmembrane region" description="Helical" evidence="13">
    <location>
        <begin position="443"/>
        <end position="464"/>
    </location>
</feature>
<evidence type="ECO:0000256" key="8">
    <source>
        <dbReference type="ARBA" id="ARBA00022692"/>
    </source>
</evidence>
<feature type="transmembrane region" description="Helical" evidence="13">
    <location>
        <begin position="74"/>
        <end position="107"/>
    </location>
</feature>
<feature type="transmembrane region" description="Helical" evidence="13">
    <location>
        <begin position="190"/>
        <end position="211"/>
    </location>
</feature>
<dbReference type="InterPro" id="IPR048279">
    <property type="entry name" value="MdtK-like"/>
</dbReference>
<keyword evidence="8 13" id="KW-0812">Transmembrane</keyword>
<feature type="transmembrane region" description="Helical" evidence="13">
    <location>
        <begin position="32"/>
        <end position="54"/>
    </location>
</feature>
<keyword evidence="7" id="KW-1003">Cell membrane</keyword>
<keyword evidence="11 13" id="KW-0472">Membrane</keyword>
<feature type="transmembrane region" description="Helical" evidence="13">
    <location>
        <begin position="342"/>
        <end position="362"/>
    </location>
</feature>
<evidence type="ECO:0000256" key="4">
    <source>
        <dbReference type="ARBA" id="ARBA00020268"/>
    </source>
</evidence>
<dbReference type="AlphaFoldDB" id="A0A3E3I2I2"/>
<dbReference type="PIRSF" id="PIRSF006603">
    <property type="entry name" value="DinF"/>
    <property type="match status" value="1"/>
</dbReference>
<organism evidence="14 16">
    <name type="scientific">Eisenbergiella massiliensis</name>
    <dbReference type="NCBI Taxonomy" id="1720294"/>
    <lineage>
        <taxon>Bacteria</taxon>
        <taxon>Bacillati</taxon>
        <taxon>Bacillota</taxon>
        <taxon>Clostridia</taxon>
        <taxon>Lachnospirales</taxon>
        <taxon>Lachnospiraceae</taxon>
        <taxon>Eisenbergiella</taxon>
    </lineage>
</organism>
<keyword evidence="16" id="KW-1185">Reference proteome</keyword>
<dbReference type="InterPro" id="IPR002528">
    <property type="entry name" value="MATE_fam"/>
</dbReference>
<evidence type="ECO:0000256" key="12">
    <source>
        <dbReference type="ARBA" id="ARBA00031636"/>
    </source>
</evidence>
<dbReference type="PANTHER" id="PTHR43298">
    <property type="entry name" value="MULTIDRUG RESISTANCE PROTEIN NORM-RELATED"/>
    <property type="match status" value="1"/>
</dbReference>
<keyword evidence="5" id="KW-0813">Transport</keyword>
<comment type="subcellular location">
    <subcellularLocation>
        <location evidence="2">Cell membrane</location>
        <topology evidence="2">Multi-pass membrane protein</topology>
    </subcellularLocation>
</comment>
<keyword evidence="9 13" id="KW-1133">Transmembrane helix</keyword>
<dbReference type="Pfam" id="PF01554">
    <property type="entry name" value="MatE"/>
    <property type="match status" value="2"/>
</dbReference>
<dbReference type="GO" id="GO:0006811">
    <property type="term" value="P:monoatomic ion transport"/>
    <property type="evidence" value="ECO:0007669"/>
    <property type="project" value="UniProtKB-KW"/>
</dbReference>
<dbReference type="Proteomes" id="UP000260812">
    <property type="component" value="Unassembled WGS sequence"/>
</dbReference>
<dbReference type="GO" id="GO:0005886">
    <property type="term" value="C:plasma membrane"/>
    <property type="evidence" value="ECO:0007669"/>
    <property type="project" value="UniProtKB-SubCell"/>
</dbReference>
<comment type="similarity">
    <text evidence="3">Belongs to the multi antimicrobial extrusion (MATE) (TC 2.A.66.1) family.</text>
</comment>
<evidence type="ECO:0000256" key="7">
    <source>
        <dbReference type="ARBA" id="ARBA00022475"/>
    </source>
</evidence>
<keyword evidence="6" id="KW-0050">Antiport</keyword>
<feature type="transmembrane region" description="Helical" evidence="13">
    <location>
        <begin position="412"/>
        <end position="431"/>
    </location>
</feature>
<proteinExistence type="inferred from homology"/>
<comment type="caution">
    <text evidence="14">The sequence shown here is derived from an EMBL/GenBank/DDBJ whole genome shotgun (WGS) entry which is preliminary data.</text>
</comment>
<feature type="transmembrane region" description="Helical" evidence="13">
    <location>
        <begin position="382"/>
        <end position="405"/>
    </location>
</feature>